<evidence type="ECO:0000313" key="3">
    <source>
        <dbReference type="EMBL" id="XDQ78095.1"/>
    </source>
</evidence>
<keyword evidence="2" id="KW-0732">Signal</keyword>
<name>A0AB39TGL6_9ACTN</name>
<protein>
    <submittedName>
        <fullName evidence="3">Uncharacterized protein</fullName>
    </submittedName>
</protein>
<feature type="compositionally biased region" description="Pro residues" evidence="1">
    <location>
        <begin position="68"/>
        <end position="77"/>
    </location>
</feature>
<evidence type="ECO:0000256" key="1">
    <source>
        <dbReference type="SAM" id="MobiDB-lite"/>
    </source>
</evidence>
<evidence type="ECO:0000256" key="2">
    <source>
        <dbReference type="SAM" id="SignalP"/>
    </source>
</evidence>
<accession>A0AB39TGL6</accession>
<feature type="compositionally biased region" description="Low complexity" evidence="1">
    <location>
        <begin position="32"/>
        <end position="51"/>
    </location>
</feature>
<feature type="signal peptide" evidence="2">
    <location>
        <begin position="1"/>
        <end position="21"/>
    </location>
</feature>
<dbReference type="AlphaFoldDB" id="A0AB39TGL6"/>
<proteinExistence type="predicted"/>
<feature type="region of interest" description="Disordered" evidence="1">
    <location>
        <begin position="32"/>
        <end position="77"/>
    </location>
</feature>
<organism evidence="3">
    <name type="scientific">Streptomyces sp. Y1</name>
    <dbReference type="NCBI Taxonomy" id="3238634"/>
    <lineage>
        <taxon>Bacteria</taxon>
        <taxon>Bacillati</taxon>
        <taxon>Actinomycetota</taxon>
        <taxon>Actinomycetes</taxon>
        <taxon>Kitasatosporales</taxon>
        <taxon>Streptomycetaceae</taxon>
        <taxon>Streptomyces</taxon>
    </lineage>
</organism>
<dbReference type="RefSeq" id="WP_157882004.1">
    <property type="nucleotide sequence ID" value="NZ_CP163445.1"/>
</dbReference>
<gene>
    <name evidence="3" type="ORF">AB2U05_06220</name>
</gene>
<feature type="chain" id="PRO_5044251964" evidence="2">
    <location>
        <begin position="22"/>
        <end position="77"/>
    </location>
</feature>
<dbReference type="EMBL" id="CP163445">
    <property type="protein sequence ID" value="XDQ78095.1"/>
    <property type="molecule type" value="Genomic_DNA"/>
</dbReference>
<reference evidence="3" key="1">
    <citation type="submission" date="2024-07" db="EMBL/GenBank/DDBJ databases">
        <authorList>
            <person name="Yu S.T."/>
        </authorList>
    </citation>
    <scope>NUCLEOTIDE SEQUENCE</scope>
    <source>
        <strain evidence="3">Y1</strain>
    </source>
</reference>
<sequence length="77" mass="7228">MKTTISSKLSYLAGVATGVIAAAAALRNACSVSSSSSSSSGASSEFSAGESPARVAGPAGGIGCTPDNCPPHPGNSG</sequence>